<dbReference type="AlphaFoldDB" id="A0A645IAS9"/>
<feature type="domain" description="Arginine repressor C-terminal" evidence="1">
    <location>
        <begin position="16"/>
        <end position="82"/>
    </location>
</feature>
<dbReference type="PRINTS" id="PR01467">
    <property type="entry name" value="ARGREPRESSOR"/>
</dbReference>
<proteinExistence type="inferred from homology"/>
<evidence type="ECO:0000259" key="1">
    <source>
        <dbReference type="Pfam" id="PF02863"/>
    </source>
</evidence>
<dbReference type="GO" id="GO:0034618">
    <property type="term" value="F:arginine binding"/>
    <property type="evidence" value="ECO:0007669"/>
    <property type="project" value="InterPro"/>
</dbReference>
<dbReference type="EMBL" id="VSSQ01110633">
    <property type="protein sequence ID" value="MPN48365.1"/>
    <property type="molecule type" value="Genomic_DNA"/>
</dbReference>
<comment type="caution">
    <text evidence="2">The sequence shown here is derived from an EMBL/GenBank/DDBJ whole genome shotgun (WGS) entry which is preliminary data.</text>
</comment>
<dbReference type="Pfam" id="PF02863">
    <property type="entry name" value="Arg_repressor_C"/>
    <property type="match status" value="1"/>
</dbReference>
<organism evidence="2">
    <name type="scientific">bioreactor metagenome</name>
    <dbReference type="NCBI Taxonomy" id="1076179"/>
    <lineage>
        <taxon>unclassified sequences</taxon>
        <taxon>metagenomes</taxon>
        <taxon>ecological metagenomes</taxon>
    </lineage>
</organism>
<dbReference type="PANTHER" id="PTHR34471:SF1">
    <property type="entry name" value="ARGININE REPRESSOR"/>
    <property type="match status" value="1"/>
</dbReference>
<dbReference type="InterPro" id="IPR001669">
    <property type="entry name" value="Arg_repress"/>
</dbReference>
<dbReference type="HAMAP" id="MF_00173">
    <property type="entry name" value="Arg_repressor"/>
    <property type="match status" value="1"/>
</dbReference>
<dbReference type="InterPro" id="IPR020899">
    <property type="entry name" value="Arg_repress_C"/>
</dbReference>
<accession>A0A645IAS9</accession>
<dbReference type="PANTHER" id="PTHR34471">
    <property type="entry name" value="ARGININE REPRESSOR"/>
    <property type="match status" value="1"/>
</dbReference>
<dbReference type="InterPro" id="IPR036251">
    <property type="entry name" value="Arg_repress_C_sf"/>
</dbReference>
<dbReference type="GO" id="GO:0051259">
    <property type="term" value="P:protein complex oligomerization"/>
    <property type="evidence" value="ECO:0007669"/>
    <property type="project" value="InterPro"/>
</dbReference>
<protein>
    <submittedName>
        <fullName evidence="2">Arginine repressor</fullName>
    </submittedName>
</protein>
<sequence length="86" mass="9221">MHTAAFNLEGKLRVIFKESITSYDSAQNIVVLKTMPGLAPAACAALDGMDISCLVGTIAGDDTALLIMRDNDSAVVFCEEINRMLQ</sequence>
<dbReference type="GO" id="GO:0003700">
    <property type="term" value="F:DNA-binding transcription factor activity"/>
    <property type="evidence" value="ECO:0007669"/>
    <property type="project" value="InterPro"/>
</dbReference>
<dbReference type="SUPFAM" id="SSF55252">
    <property type="entry name" value="C-terminal domain of arginine repressor"/>
    <property type="match status" value="1"/>
</dbReference>
<dbReference type="Gene3D" id="3.30.1360.40">
    <property type="match status" value="1"/>
</dbReference>
<name>A0A645IAS9_9ZZZZ</name>
<gene>
    <name evidence="2" type="primary">argR_34</name>
    <name evidence="2" type="ORF">SDC9_195972</name>
</gene>
<evidence type="ECO:0000313" key="2">
    <source>
        <dbReference type="EMBL" id="MPN48365.1"/>
    </source>
</evidence>
<reference evidence="2" key="1">
    <citation type="submission" date="2019-08" db="EMBL/GenBank/DDBJ databases">
        <authorList>
            <person name="Kucharzyk K."/>
            <person name="Murdoch R.W."/>
            <person name="Higgins S."/>
            <person name="Loffler F."/>
        </authorList>
    </citation>
    <scope>NUCLEOTIDE SEQUENCE</scope>
</reference>